<dbReference type="SUPFAM" id="SSF52540">
    <property type="entry name" value="P-loop containing nucleoside triphosphate hydrolases"/>
    <property type="match status" value="1"/>
</dbReference>
<dbReference type="InterPro" id="IPR000792">
    <property type="entry name" value="Tscrpt_reg_LuxR_C"/>
</dbReference>
<feature type="region of interest" description="Disordered" evidence="2">
    <location>
        <begin position="1"/>
        <end position="39"/>
    </location>
</feature>
<keyword evidence="5" id="KW-1185">Reference proteome</keyword>
<dbReference type="InterPro" id="IPR036388">
    <property type="entry name" value="WH-like_DNA-bd_sf"/>
</dbReference>
<evidence type="ECO:0000256" key="1">
    <source>
        <dbReference type="ARBA" id="ARBA00023125"/>
    </source>
</evidence>
<dbReference type="Proteomes" id="UP001500460">
    <property type="component" value="Unassembled WGS sequence"/>
</dbReference>
<dbReference type="PANTHER" id="PTHR43214">
    <property type="entry name" value="TWO-COMPONENT RESPONSE REGULATOR"/>
    <property type="match status" value="1"/>
</dbReference>
<dbReference type="InterPro" id="IPR039420">
    <property type="entry name" value="WalR-like"/>
</dbReference>
<organism evidence="4 5">
    <name type="scientific">Streptomyces glaucus</name>
    <dbReference type="NCBI Taxonomy" id="284029"/>
    <lineage>
        <taxon>Bacteria</taxon>
        <taxon>Bacillati</taxon>
        <taxon>Actinomycetota</taxon>
        <taxon>Actinomycetes</taxon>
        <taxon>Kitasatosporales</taxon>
        <taxon>Streptomycetaceae</taxon>
        <taxon>Streptomyces</taxon>
    </lineage>
</organism>
<sequence>MITTSPLRPDRSAAPLPRPAGDTHPGERSARPEPLRGRGDALGALTGALDRAYAHDGSAVAVRGETGLGKTALLRWAADLAREEGWRVLRITGTDRDAERRSGALGRLGRPALGVSAALPDPLRTALLRAVDGDDRPEDALLVRAALHQGLSFLARPRALLVTVDDCHLLDPASARALTYLATRLTGTRIALLAAASGGPGPFEGWEAPSVDLGGLDEDSARLLLADHHPHLAPAVRSAVLATAEGSPLALIDLPRALTPAQRRGEAPLPDPLPAGPALDAALGPRFRGLPAGTRALLAVLAAADGDLTARDVDWAADLVGAGPDALGPAEEAGFVTGDRLPRFTRRIHRSLACSTAPASARGHAHAAWADFGAARSGAPAGRGTAGPAGGDRVGRLDALARTALARGDWSSALRALQRAGELSPLPRERTRRLTAAAATALRCGRPDLALALTRDLEGREEAVTARTLRIVRASTGFDTALTARAAHTALAGALVPGEVLGPDRRDWAAFQLATLSSLTHRPEPARTALDWLAERGARSDGDEPLRIAVAAHLDPVGRRAGIRRGLRALAGTAVGASDALGLRELAWLADAAWQIDETGLAGRLVATALRRTGERDSGPLQHCRSLQAALMVAGGRWAELDELVPELIREAEDEGLVRHAVDLKARLLMVCAYQGRRDQGGGLLREVRRWARDHGSAHHAQLAEHAAHLLASAGGEPAGGARPLLSAADPVRDVVARHAYVDVMRAALARGDLRAARAQDARAVRGRLGAFSAETALLVGHGRALLAAHEEADDTAERFRRAHVAAVASARPFDRARLALDHGVWLRRQRDTAAARARLRTAYDGFARLAAAPWRDRARAELRAVGVSMRDHGPASRPASEPLVLSAQEQRIARMAAAGLSNREIADRLRVSPRTVASHLYKVFPRLGVSSRRELGQVLREMGDRS</sequence>
<dbReference type="SMART" id="SM00421">
    <property type="entry name" value="HTH_LUXR"/>
    <property type="match status" value="1"/>
</dbReference>
<dbReference type="InterPro" id="IPR041664">
    <property type="entry name" value="AAA_16"/>
</dbReference>
<protein>
    <submittedName>
        <fullName evidence="4">LuxR family transcriptional regulator</fullName>
    </submittedName>
</protein>
<dbReference type="Pfam" id="PF00196">
    <property type="entry name" value="GerE"/>
    <property type="match status" value="1"/>
</dbReference>
<reference evidence="5" key="1">
    <citation type="journal article" date="2019" name="Int. J. Syst. Evol. Microbiol.">
        <title>The Global Catalogue of Microorganisms (GCM) 10K type strain sequencing project: providing services to taxonomists for standard genome sequencing and annotation.</title>
        <authorList>
            <consortium name="The Broad Institute Genomics Platform"/>
            <consortium name="The Broad Institute Genome Sequencing Center for Infectious Disease"/>
            <person name="Wu L."/>
            <person name="Ma J."/>
        </authorList>
    </citation>
    <scope>NUCLEOTIDE SEQUENCE [LARGE SCALE GENOMIC DNA]</scope>
    <source>
        <strain evidence="5">JCM 6922</strain>
    </source>
</reference>
<dbReference type="RefSeq" id="WP_344607065.1">
    <property type="nucleotide sequence ID" value="NZ_BAAATK010000038.1"/>
</dbReference>
<dbReference type="InterPro" id="IPR016032">
    <property type="entry name" value="Sig_transdc_resp-reg_C-effctor"/>
</dbReference>
<dbReference type="PRINTS" id="PR00038">
    <property type="entry name" value="HTHLUXR"/>
</dbReference>
<gene>
    <name evidence="4" type="ORF">GCM10010421_49080</name>
</gene>
<keyword evidence="1" id="KW-0238">DNA-binding</keyword>
<evidence type="ECO:0000259" key="3">
    <source>
        <dbReference type="PROSITE" id="PS50043"/>
    </source>
</evidence>
<dbReference type="CDD" id="cd06170">
    <property type="entry name" value="LuxR_C_like"/>
    <property type="match status" value="1"/>
</dbReference>
<feature type="compositionally biased region" description="Basic and acidic residues" evidence="2">
    <location>
        <begin position="24"/>
        <end position="39"/>
    </location>
</feature>
<dbReference type="PROSITE" id="PS50043">
    <property type="entry name" value="HTH_LUXR_2"/>
    <property type="match status" value="1"/>
</dbReference>
<dbReference type="Gene3D" id="1.10.10.10">
    <property type="entry name" value="Winged helix-like DNA-binding domain superfamily/Winged helix DNA-binding domain"/>
    <property type="match status" value="1"/>
</dbReference>
<name>A0ABP5XG35_9ACTN</name>
<evidence type="ECO:0000313" key="4">
    <source>
        <dbReference type="EMBL" id="GAA2450802.1"/>
    </source>
</evidence>
<dbReference type="EMBL" id="BAAATK010000038">
    <property type="protein sequence ID" value="GAA2450802.1"/>
    <property type="molecule type" value="Genomic_DNA"/>
</dbReference>
<feature type="domain" description="HTH luxR-type" evidence="3">
    <location>
        <begin position="879"/>
        <end position="944"/>
    </location>
</feature>
<dbReference type="PANTHER" id="PTHR43214:SF42">
    <property type="entry name" value="TRANSCRIPTIONAL REGULATORY PROTEIN DESR"/>
    <property type="match status" value="1"/>
</dbReference>
<evidence type="ECO:0000313" key="5">
    <source>
        <dbReference type="Proteomes" id="UP001500460"/>
    </source>
</evidence>
<comment type="caution">
    <text evidence="4">The sequence shown here is derived from an EMBL/GenBank/DDBJ whole genome shotgun (WGS) entry which is preliminary data.</text>
</comment>
<dbReference type="Pfam" id="PF13191">
    <property type="entry name" value="AAA_16"/>
    <property type="match status" value="1"/>
</dbReference>
<evidence type="ECO:0000256" key="2">
    <source>
        <dbReference type="SAM" id="MobiDB-lite"/>
    </source>
</evidence>
<accession>A0ABP5XG35</accession>
<dbReference type="SUPFAM" id="SSF46894">
    <property type="entry name" value="C-terminal effector domain of the bipartite response regulators"/>
    <property type="match status" value="1"/>
</dbReference>
<proteinExistence type="predicted"/>
<dbReference type="InterPro" id="IPR027417">
    <property type="entry name" value="P-loop_NTPase"/>
</dbReference>